<keyword evidence="1" id="KW-0812">Transmembrane</keyword>
<reference evidence="3" key="1">
    <citation type="submission" date="2016-10" db="EMBL/GenBank/DDBJ databases">
        <authorList>
            <person name="Varghese N."/>
            <person name="Submissions S."/>
        </authorList>
    </citation>
    <scope>NUCLEOTIDE SEQUENCE [LARGE SCALE GENOMIC DNA]</scope>
    <source>
        <strain evidence="3">DSM 21368</strain>
    </source>
</reference>
<feature type="transmembrane region" description="Helical" evidence="1">
    <location>
        <begin position="18"/>
        <end position="39"/>
    </location>
</feature>
<evidence type="ECO:0000313" key="2">
    <source>
        <dbReference type="EMBL" id="SEE68551.1"/>
    </source>
</evidence>
<dbReference type="Proteomes" id="UP000199220">
    <property type="component" value="Unassembled WGS sequence"/>
</dbReference>
<evidence type="ECO:0000256" key="1">
    <source>
        <dbReference type="SAM" id="Phobius"/>
    </source>
</evidence>
<evidence type="ECO:0000313" key="3">
    <source>
        <dbReference type="Proteomes" id="UP000199220"/>
    </source>
</evidence>
<dbReference type="RefSeq" id="WP_089773414.1">
    <property type="nucleotide sequence ID" value="NZ_FNTX01000002.1"/>
</dbReference>
<organism evidence="2 3">
    <name type="scientific">Ruania alba</name>
    <dbReference type="NCBI Taxonomy" id="648782"/>
    <lineage>
        <taxon>Bacteria</taxon>
        <taxon>Bacillati</taxon>
        <taxon>Actinomycetota</taxon>
        <taxon>Actinomycetes</taxon>
        <taxon>Micrococcales</taxon>
        <taxon>Ruaniaceae</taxon>
        <taxon>Ruania</taxon>
    </lineage>
</organism>
<sequence>MPAARDLPRTRRLRGGRVLVLMAGIGVVIIGLAILRALLEDWRTHWVAAVIVAAVAFAAGGRSP</sequence>
<accession>A0A1H5KWU7</accession>
<dbReference type="EMBL" id="FNTX01000002">
    <property type="protein sequence ID" value="SEE68551.1"/>
    <property type="molecule type" value="Genomic_DNA"/>
</dbReference>
<dbReference type="AlphaFoldDB" id="A0A1H5KWU7"/>
<dbReference type="STRING" id="648782.SAMN04488554_2461"/>
<keyword evidence="1" id="KW-1133">Transmembrane helix</keyword>
<gene>
    <name evidence="2" type="ORF">SAMN04488554_2461</name>
</gene>
<keyword evidence="1" id="KW-0472">Membrane</keyword>
<feature type="transmembrane region" description="Helical" evidence="1">
    <location>
        <begin position="45"/>
        <end position="61"/>
    </location>
</feature>
<protein>
    <submittedName>
        <fullName evidence="2">Uncharacterized protein</fullName>
    </submittedName>
</protein>
<proteinExistence type="predicted"/>
<name>A0A1H5KWU7_9MICO</name>
<keyword evidence="3" id="KW-1185">Reference proteome</keyword>